<accession>A0ABN1UXT2</accession>
<dbReference type="Pfam" id="PF03551">
    <property type="entry name" value="PadR"/>
    <property type="match status" value="1"/>
</dbReference>
<evidence type="ECO:0000313" key="3">
    <source>
        <dbReference type="EMBL" id="GAA1179730.1"/>
    </source>
</evidence>
<dbReference type="SUPFAM" id="SSF46785">
    <property type="entry name" value="Winged helix' DNA-binding domain"/>
    <property type="match status" value="1"/>
</dbReference>
<dbReference type="Gene3D" id="1.10.10.10">
    <property type="entry name" value="Winged helix-like DNA-binding domain superfamily/Winged helix DNA-binding domain"/>
    <property type="match status" value="1"/>
</dbReference>
<name>A0ABN1UXT2_9ACTN</name>
<dbReference type="InterPro" id="IPR052509">
    <property type="entry name" value="Metal_resp_DNA-bind_regulator"/>
</dbReference>
<protein>
    <submittedName>
        <fullName evidence="3">PadR family transcriptional regulator</fullName>
    </submittedName>
</protein>
<feature type="compositionally biased region" description="Basic and acidic residues" evidence="1">
    <location>
        <begin position="242"/>
        <end position="255"/>
    </location>
</feature>
<dbReference type="Proteomes" id="UP001501371">
    <property type="component" value="Unassembled WGS sequence"/>
</dbReference>
<dbReference type="PANTHER" id="PTHR33169">
    <property type="entry name" value="PADR-FAMILY TRANSCRIPTIONAL REGULATOR"/>
    <property type="match status" value="1"/>
</dbReference>
<feature type="domain" description="Transcription regulator PadR N-terminal" evidence="2">
    <location>
        <begin position="14"/>
        <end position="90"/>
    </location>
</feature>
<dbReference type="EMBL" id="BAAAKV010000037">
    <property type="protein sequence ID" value="GAA1179730.1"/>
    <property type="molecule type" value="Genomic_DNA"/>
</dbReference>
<organism evidence="3 4">
    <name type="scientific">Streptomyces hebeiensis</name>
    <dbReference type="NCBI Taxonomy" id="229486"/>
    <lineage>
        <taxon>Bacteria</taxon>
        <taxon>Bacillati</taxon>
        <taxon>Actinomycetota</taxon>
        <taxon>Actinomycetes</taxon>
        <taxon>Kitasatosporales</taxon>
        <taxon>Streptomycetaceae</taxon>
        <taxon>Streptomyces</taxon>
    </lineage>
</organism>
<proteinExistence type="predicted"/>
<keyword evidence="4" id="KW-1185">Reference proteome</keyword>
<dbReference type="InterPro" id="IPR036390">
    <property type="entry name" value="WH_DNA-bd_sf"/>
</dbReference>
<reference evidence="3 4" key="1">
    <citation type="journal article" date="2019" name="Int. J. Syst. Evol. Microbiol.">
        <title>The Global Catalogue of Microorganisms (GCM) 10K type strain sequencing project: providing services to taxonomists for standard genome sequencing and annotation.</title>
        <authorList>
            <consortium name="The Broad Institute Genomics Platform"/>
            <consortium name="The Broad Institute Genome Sequencing Center for Infectious Disease"/>
            <person name="Wu L."/>
            <person name="Ma J."/>
        </authorList>
    </citation>
    <scope>NUCLEOTIDE SEQUENCE [LARGE SCALE GENOMIC DNA]</scope>
    <source>
        <strain evidence="3 4">JCM 12696</strain>
    </source>
</reference>
<dbReference type="RefSeq" id="WP_425574116.1">
    <property type="nucleotide sequence ID" value="NZ_BAAAKV010000037.1"/>
</dbReference>
<evidence type="ECO:0000259" key="2">
    <source>
        <dbReference type="Pfam" id="PF03551"/>
    </source>
</evidence>
<sequence>MKRRKLGNPLALAVMTLLSERPMHPYEMAQTLRRRGKEHSVKINYGSLYTVVRNLERYGFVTVAEVQRQGNRPERTLYGLTPTGREEMREWLADLLAVPAREFPLFGTALSLIGALPPDEVIPLLRERAASLDVEAAGLRGVLAKLCERLPRLFVVETEYQLHMVEAQAGWIRGLLAELADGTLTGLDGWRLFYETGEVPQEWRELDGVEIDVHNYTHGDVRGDVRSGMNTDTGGGDAGGDGGRDVMKEGRSRRP</sequence>
<dbReference type="InterPro" id="IPR005149">
    <property type="entry name" value="Tscrpt_reg_PadR_N"/>
</dbReference>
<feature type="region of interest" description="Disordered" evidence="1">
    <location>
        <begin position="222"/>
        <end position="255"/>
    </location>
</feature>
<evidence type="ECO:0000256" key="1">
    <source>
        <dbReference type="SAM" id="MobiDB-lite"/>
    </source>
</evidence>
<evidence type="ECO:0000313" key="4">
    <source>
        <dbReference type="Proteomes" id="UP001501371"/>
    </source>
</evidence>
<gene>
    <name evidence="3" type="ORF">GCM10009654_41200</name>
</gene>
<comment type="caution">
    <text evidence="3">The sequence shown here is derived from an EMBL/GenBank/DDBJ whole genome shotgun (WGS) entry which is preliminary data.</text>
</comment>
<dbReference type="PANTHER" id="PTHR33169:SF27">
    <property type="entry name" value="TRANSCRIPTIONAL REGULATOR PADR FAMILY PROTEIN"/>
    <property type="match status" value="1"/>
</dbReference>
<dbReference type="InterPro" id="IPR036388">
    <property type="entry name" value="WH-like_DNA-bd_sf"/>
</dbReference>